<evidence type="ECO:0000259" key="3">
    <source>
        <dbReference type="Pfam" id="PF02018"/>
    </source>
</evidence>
<dbReference type="GO" id="GO:0016798">
    <property type="term" value="F:hydrolase activity, acting on glycosyl bonds"/>
    <property type="evidence" value="ECO:0007669"/>
    <property type="project" value="InterPro"/>
</dbReference>
<dbReference type="SUPFAM" id="SSF49785">
    <property type="entry name" value="Galactose-binding domain-like"/>
    <property type="match status" value="1"/>
</dbReference>
<dbReference type="AlphaFoldDB" id="A0A1D8GLM8"/>
<dbReference type="Pfam" id="PF02018">
    <property type="entry name" value="CBM_4_9"/>
    <property type="match status" value="1"/>
</dbReference>
<accession>A0A1D8GLM8</accession>
<keyword evidence="2" id="KW-0472">Membrane</keyword>
<keyword evidence="1" id="KW-0378">Hydrolase</keyword>
<evidence type="ECO:0000313" key="4">
    <source>
        <dbReference type="EMBL" id="AOT71818.1"/>
    </source>
</evidence>
<evidence type="ECO:0000256" key="1">
    <source>
        <dbReference type="ARBA" id="ARBA00022801"/>
    </source>
</evidence>
<dbReference type="STRING" id="1424294.Gferi_21150"/>
<dbReference type="Gene3D" id="2.60.120.260">
    <property type="entry name" value="Galactose-binding domain-like"/>
    <property type="match status" value="1"/>
</dbReference>
<feature type="domain" description="CBM-cenC" evidence="3">
    <location>
        <begin position="33"/>
        <end position="154"/>
    </location>
</feature>
<dbReference type="InterPro" id="IPR008979">
    <property type="entry name" value="Galactose-bd-like_sf"/>
</dbReference>
<dbReference type="SUPFAM" id="SSF51445">
    <property type="entry name" value="(Trans)glycosidases"/>
    <property type="match status" value="1"/>
</dbReference>
<dbReference type="OrthoDB" id="9815657at2"/>
<name>A0A1D8GLM8_9FIRM</name>
<protein>
    <recommendedName>
        <fullName evidence="3">CBM-cenC domain-containing protein</fullName>
    </recommendedName>
</protein>
<dbReference type="Gene3D" id="3.20.20.80">
    <property type="entry name" value="Glycosidases"/>
    <property type="match status" value="1"/>
</dbReference>
<keyword evidence="2" id="KW-0812">Transmembrane</keyword>
<feature type="transmembrane region" description="Helical" evidence="2">
    <location>
        <begin position="7"/>
        <end position="24"/>
    </location>
</feature>
<evidence type="ECO:0000256" key="2">
    <source>
        <dbReference type="SAM" id="Phobius"/>
    </source>
</evidence>
<dbReference type="EMBL" id="CP017269">
    <property type="protein sequence ID" value="AOT71818.1"/>
    <property type="molecule type" value="Genomic_DNA"/>
</dbReference>
<dbReference type="InterPro" id="IPR017853">
    <property type="entry name" value="GH"/>
</dbReference>
<keyword evidence="5" id="KW-1185">Reference proteome</keyword>
<evidence type="ECO:0000313" key="5">
    <source>
        <dbReference type="Proteomes" id="UP000095743"/>
    </source>
</evidence>
<sequence>MTKRINIIIVLVVFAAIFIVFFSTNKNNVQTGLITNPNFERRADWENWGGFSYTSASGQVYEGKYSAVVSQAEGGAGSKIISGIEPGQTYTLSGYGKVNKIGQVGILGVDCLDSEGNKIKDGKFIVAFSKTSFEKQSVSFTTVSGTAQLSVYLYVVELLEGGEVYFDNLSLVLEDYILKPQINNGAFLPQDWFNTVQAPDDIADYVKELKEQRIRYQFADIGVLYGDGTLEPKNYAGLGHWIYHSRQIDAEQEIILVVNYNQRVLLNDFGDEASRNPLFGTKRFNQNLNDIVDLLLNKGVLYENEYYKADGIHIDFEPFIPDDKLLLNTLAYLRKNALKENNHFSIAAPINYSDLKNWDASFIKQVASVVNQINPMLYDLMGWDSPIDNPQVYQELICSEIMRYSEAIGDIGPNGQPARLMPWVPAYERRFIEETLVIYHDPYIENIYGAVQGINKAIVDGANVYGAGIFWWPSFMGHYPSLYPKSYYLVDQSSWRKYWVIE</sequence>
<dbReference type="RefSeq" id="WP_069980043.1">
    <property type="nucleotide sequence ID" value="NZ_CP017269.1"/>
</dbReference>
<dbReference type="KEGG" id="gfe:Gferi_21150"/>
<proteinExistence type="predicted"/>
<gene>
    <name evidence="4" type="ORF">Gferi_21150</name>
</gene>
<dbReference type="InterPro" id="IPR003305">
    <property type="entry name" value="CenC_carb-bd"/>
</dbReference>
<organism evidence="4 5">
    <name type="scientific">Geosporobacter ferrireducens</name>
    <dbReference type="NCBI Taxonomy" id="1424294"/>
    <lineage>
        <taxon>Bacteria</taxon>
        <taxon>Bacillati</taxon>
        <taxon>Bacillota</taxon>
        <taxon>Clostridia</taxon>
        <taxon>Peptostreptococcales</taxon>
        <taxon>Thermotaleaceae</taxon>
        <taxon>Geosporobacter</taxon>
    </lineage>
</organism>
<keyword evidence="2" id="KW-1133">Transmembrane helix</keyword>
<reference evidence="4 5" key="1">
    <citation type="submission" date="2016-09" db="EMBL/GenBank/DDBJ databases">
        <title>Genomic analysis reveals versatility of anaerobic energy metabolism of Geosporobacter ferrireducens IRF9 of phylum Firmicutes.</title>
        <authorList>
            <person name="Kim S.-J."/>
        </authorList>
    </citation>
    <scope>NUCLEOTIDE SEQUENCE [LARGE SCALE GENOMIC DNA]</scope>
    <source>
        <strain evidence="4 5">IRF9</strain>
    </source>
</reference>
<dbReference type="Proteomes" id="UP000095743">
    <property type="component" value="Chromosome"/>
</dbReference>